<gene>
    <name evidence="2" type="ORF">D1223_03890</name>
</gene>
<dbReference type="GO" id="GO:0004497">
    <property type="term" value="F:monooxygenase activity"/>
    <property type="evidence" value="ECO:0007669"/>
    <property type="project" value="TreeGrafter"/>
</dbReference>
<evidence type="ECO:0000256" key="1">
    <source>
        <dbReference type="ARBA" id="ARBA00023002"/>
    </source>
</evidence>
<dbReference type="PANTHER" id="PTHR43539">
    <property type="entry name" value="FLAVIN-BINDING MONOOXYGENASE-LIKE PROTEIN (AFU_ORTHOLOGUE AFUA_4G09220)"/>
    <property type="match status" value="1"/>
</dbReference>
<dbReference type="InterPro" id="IPR050982">
    <property type="entry name" value="Auxin_biosynth/cation_transpt"/>
</dbReference>
<protein>
    <submittedName>
        <fullName evidence="2">NAD(P)/FAD-dependent oxidoreductase</fullName>
    </submittedName>
</protein>
<dbReference type="SUPFAM" id="SSF51905">
    <property type="entry name" value="FAD/NAD(P)-binding domain"/>
    <property type="match status" value="1"/>
</dbReference>
<dbReference type="PRINTS" id="PR00469">
    <property type="entry name" value="PNDRDTASEII"/>
</dbReference>
<dbReference type="Pfam" id="PF13738">
    <property type="entry name" value="Pyr_redox_3"/>
    <property type="match status" value="1"/>
</dbReference>
<dbReference type="GO" id="GO:0050660">
    <property type="term" value="F:flavin adenine dinucleotide binding"/>
    <property type="evidence" value="ECO:0007669"/>
    <property type="project" value="TreeGrafter"/>
</dbReference>
<dbReference type="InterPro" id="IPR036188">
    <property type="entry name" value="FAD/NAD-bd_sf"/>
</dbReference>
<name>A0A399RMU4_9PROT</name>
<comment type="caution">
    <text evidence="2">The sequence shown here is derived from an EMBL/GenBank/DDBJ whole genome shotgun (WGS) entry which is preliminary data.</text>
</comment>
<keyword evidence="1" id="KW-0560">Oxidoreductase</keyword>
<dbReference type="AlphaFoldDB" id="A0A399RMU4"/>
<accession>A0A399RMU4</accession>
<evidence type="ECO:0000313" key="2">
    <source>
        <dbReference type="EMBL" id="RIJ32996.1"/>
    </source>
</evidence>
<dbReference type="PANTHER" id="PTHR43539:SF91">
    <property type="entry name" value="FAD-DEPENDENT URATE HYDROXYLASE"/>
    <property type="match status" value="1"/>
</dbReference>
<keyword evidence="3" id="KW-1185">Reference proteome</keyword>
<dbReference type="Gene3D" id="3.50.50.60">
    <property type="entry name" value="FAD/NAD(P)-binding domain"/>
    <property type="match status" value="1"/>
</dbReference>
<dbReference type="RefSeq" id="WP_119375075.1">
    <property type="nucleotide sequence ID" value="NZ_QWFX01000005.1"/>
</dbReference>
<evidence type="ECO:0000313" key="3">
    <source>
        <dbReference type="Proteomes" id="UP000266385"/>
    </source>
</evidence>
<dbReference type="EMBL" id="QWFX01000005">
    <property type="protein sequence ID" value="RIJ32996.1"/>
    <property type="molecule type" value="Genomic_DNA"/>
</dbReference>
<dbReference type="OrthoDB" id="8671611at2"/>
<sequence>MTALDAHNERVRYDLEALGLNEPTWVEPTEGVYDVVIIGGGQSGMGAAFALRKERVTNVLIIDENPEGLEGPWVTYARMITLRTPKELLSIDCGVPSLTFREWWVAQHGEQSWEAIEKIPREDWMEYLRWYRSILALPVRNRTKVERIVPSGDGIHTIDLSTPDGQQAIKARKVILATGIQGGGEWHTPDFIEKALPKSRYAHTSEDIDYEALKGKRVGILGGGASAFDNAQYALHLGVAKVDVFMRRKEMPRTNPIRFMEKTGVVPRFSALDDATKYQVISHFVRLNQPPTNDTYQRAAAWPGFELHLGSPWLSVKDTEDGVVVETPKGRFTYDFVVLSTGMLSDIALRPELDEVADHIALWSDRYTPPEDQQMPLLDIHPYLGDSFEYLPRTDEGASLIHGLFAFNYSALMTHGLSASALTGLPYALPRLAKGVADQLFLDDQARWLKAYLNYDEPEFVSEVPAESKVDA</sequence>
<dbReference type="Proteomes" id="UP000266385">
    <property type="component" value="Unassembled WGS sequence"/>
</dbReference>
<reference evidence="2 3" key="1">
    <citation type="submission" date="2018-08" db="EMBL/GenBank/DDBJ databases">
        <title>Henriciella mobilis sp. nov., isolated from seawater.</title>
        <authorList>
            <person name="Cheng H."/>
            <person name="Wu Y.-H."/>
            <person name="Xu X.-W."/>
            <person name="Guo L.-L."/>
        </authorList>
    </citation>
    <scope>NUCLEOTIDE SEQUENCE [LARGE SCALE GENOMIC DNA]</scope>
    <source>
        <strain evidence="2 3">JN25</strain>
    </source>
</reference>
<organism evidence="2 3">
    <name type="scientific">Henriciella mobilis</name>
    <dbReference type="NCBI Taxonomy" id="2305467"/>
    <lineage>
        <taxon>Bacteria</taxon>
        <taxon>Pseudomonadati</taxon>
        <taxon>Pseudomonadota</taxon>
        <taxon>Alphaproteobacteria</taxon>
        <taxon>Hyphomonadales</taxon>
        <taxon>Hyphomonadaceae</taxon>
        <taxon>Henriciella</taxon>
    </lineage>
</organism>
<proteinExistence type="predicted"/>